<keyword evidence="3" id="KW-1185">Reference proteome</keyword>
<comment type="caution">
    <text evidence="2">The sequence shown here is derived from an EMBL/GenBank/DDBJ whole genome shotgun (WGS) entry which is preliminary data.</text>
</comment>
<proteinExistence type="predicted"/>
<name>A0A9W6B7Y0_9FLAO</name>
<dbReference type="RefSeq" id="WP_281756598.1">
    <property type="nucleotide sequence ID" value="NZ_BRVP01000056.1"/>
</dbReference>
<organism evidence="2 3">
    <name type="scientific">Neptunitalea chrysea</name>
    <dbReference type="NCBI Taxonomy" id="1647581"/>
    <lineage>
        <taxon>Bacteria</taxon>
        <taxon>Pseudomonadati</taxon>
        <taxon>Bacteroidota</taxon>
        <taxon>Flavobacteriia</taxon>
        <taxon>Flavobacteriales</taxon>
        <taxon>Flavobacteriaceae</taxon>
        <taxon>Neptunitalea</taxon>
    </lineage>
</organism>
<reference evidence="2" key="1">
    <citation type="submission" date="2022-07" db="EMBL/GenBank/DDBJ databases">
        <title>Taxonomy of Novel Oxalotrophic and Methylotrophic Bacteria.</title>
        <authorList>
            <person name="Sahin N."/>
            <person name="Tani A."/>
        </authorList>
    </citation>
    <scope>NUCLEOTIDE SEQUENCE</scope>
    <source>
        <strain evidence="2">AM327</strain>
    </source>
</reference>
<dbReference type="InterPro" id="IPR046551">
    <property type="entry name" value="DUF6705"/>
</dbReference>
<evidence type="ECO:0000259" key="1">
    <source>
        <dbReference type="Pfam" id="PF20448"/>
    </source>
</evidence>
<dbReference type="Pfam" id="PF20448">
    <property type="entry name" value="DUF6705"/>
    <property type="match status" value="1"/>
</dbReference>
<sequence length="202" mass="22749">MKSIVFLVIAFFTIHEDCMSQTNIVPIDAYLSEVPSNSYFKDLFDEMNVFTGTWKYTAANGEVLTIVLEKETMVATRGHYEDLLVGAYTYEVNGTTLVNTLPYLEDTQITGRAHPISGRTIVKSPTAVCDSCTSSERLFSLYFHDPERDYLSIKMVVRSIPNQNTPAKIWVKLYSYSGGMLPDANVPTVARVPYGEYVLEKQ</sequence>
<evidence type="ECO:0000313" key="2">
    <source>
        <dbReference type="EMBL" id="GLB54206.1"/>
    </source>
</evidence>
<dbReference type="Proteomes" id="UP001143545">
    <property type="component" value="Unassembled WGS sequence"/>
</dbReference>
<feature type="domain" description="DUF6705" evidence="1">
    <location>
        <begin position="1"/>
        <end position="202"/>
    </location>
</feature>
<protein>
    <recommendedName>
        <fullName evidence="1">DUF6705 domain-containing protein</fullName>
    </recommendedName>
</protein>
<dbReference type="EMBL" id="BRVP01000056">
    <property type="protein sequence ID" value="GLB54206.1"/>
    <property type="molecule type" value="Genomic_DNA"/>
</dbReference>
<dbReference type="AlphaFoldDB" id="A0A9W6B7Y0"/>
<gene>
    <name evidence="2" type="ORF">NBRC110019_32480</name>
</gene>
<evidence type="ECO:0000313" key="3">
    <source>
        <dbReference type="Proteomes" id="UP001143545"/>
    </source>
</evidence>
<accession>A0A9W6B7Y0</accession>